<dbReference type="STRING" id="662755.CRES_0965"/>
<dbReference type="OrthoDB" id="4428032at2"/>
<sequence length="298" mass="31622">MRGKIGGTAVAFVVTLSMAALSGCSVSFVDALSDSPKANERQRSAGVGGGEGRSHEAEGDSGHSGGADRGAKEGAGKRSGNNPGELTSGDSGESSDEASSGQGTGNEGAPAGEGARPAGHEGLWFDSEPKDPWDKYVWKSQKFIGKGGDIPKLGPGTADKTFWGLPDLCSKQMQKKMKVVGFEFVKMGANDDELRFCLYRELSVVPGRLNLRNGLVSFEKEKPVRGVAKGNGVEWPFQSFDQVEKPELLPDVQCSAQRKFSRDAYLLLSVADGELGLSKKESCELSIRFTQVIKNTGL</sequence>
<feature type="chain" id="PRO_5039046120" evidence="2">
    <location>
        <begin position="20"/>
        <end position="298"/>
    </location>
</feature>
<dbReference type="eggNOG" id="ENOG5031IN4">
    <property type="taxonomic scope" value="Bacteria"/>
</dbReference>
<accession>F8E1Q4</accession>
<dbReference type="PROSITE" id="PS51257">
    <property type="entry name" value="PROKAR_LIPOPROTEIN"/>
    <property type="match status" value="1"/>
</dbReference>
<dbReference type="EMBL" id="CP002857">
    <property type="protein sequence ID" value="AEI09321.1"/>
    <property type="molecule type" value="Genomic_DNA"/>
</dbReference>
<dbReference type="AlphaFoldDB" id="F8E1Q4"/>
<name>F8E1Q4_CORRG</name>
<keyword evidence="2" id="KW-0732">Signal</keyword>
<dbReference type="HOGENOM" id="CLU_932900_0_0_11"/>
<feature type="region of interest" description="Disordered" evidence="1">
    <location>
        <begin position="33"/>
        <end position="128"/>
    </location>
</feature>
<protein>
    <submittedName>
        <fullName evidence="3">Secreted protein</fullName>
    </submittedName>
</protein>
<evidence type="ECO:0000313" key="3">
    <source>
        <dbReference type="EMBL" id="AEI09321.1"/>
    </source>
</evidence>
<feature type="compositionally biased region" description="Low complexity" evidence="1">
    <location>
        <begin position="88"/>
        <end position="122"/>
    </location>
</feature>
<evidence type="ECO:0000256" key="1">
    <source>
        <dbReference type="SAM" id="MobiDB-lite"/>
    </source>
</evidence>
<reference evidence="3 4" key="1">
    <citation type="journal article" date="2012" name="BMC Genomics">
        <title>Complete genome sequence, lifestyle, and multi-drug resistance of the human pathogen Corynebacterium resistens DSM 45100 isolated from blood samples of a leukemia patient.</title>
        <authorList>
            <person name="Schroder J."/>
            <person name="Maus I."/>
            <person name="Meyer K."/>
            <person name="Wordemann S."/>
            <person name="Blom J."/>
            <person name="Jaenicke S."/>
            <person name="Schneider J."/>
            <person name="Trost E."/>
            <person name="Tauch A."/>
        </authorList>
    </citation>
    <scope>NUCLEOTIDE SEQUENCE [LARGE SCALE GENOMIC DNA]</scope>
    <source>
        <strain evidence="4">DSM 45100 / JCM 12819 / CCUG 50093 / GTC 2026 / SICGH 158</strain>
    </source>
</reference>
<feature type="compositionally biased region" description="Basic and acidic residues" evidence="1">
    <location>
        <begin position="52"/>
        <end position="61"/>
    </location>
</feature>
<evidence type="ECO:0000313" key="4">
    <source>
        <dbReference type="Proteomes" id="UP000000492"/>
    </source>
</evidence>
<dbReference type="KEGG" id="crd:CRES_0965"/>
<evidence type="ECO:0000256" key="2">
    <source>
        <dbReference type="SAM" id="SignalP"/>
    </source>
</evidence>
<gene>
    <name evidence="3" type="ordered locus">CRES_0965</name>
</gene>
<feature type="signal peptide" evidence="2">
    <location>
        <begin position="1"/>
        <end position="19"/>
    </location>
</feature>
<proteinExistence type="predicted"/>
<dbReference type="Proteomes" id="UP000000492">
    <property type="component" value="Chromosome"/>
</dbReference>
<dbReference type="RefSeq" id="WP_013888337.1">
    <property type="nucleotide sequence ID" value="NC_015673.1"/>
</dbReference>
<organism evidence="3 4">
    <name type="scientific">Corynebacterium resistens (strain DSM 45100 / JCM 12819 / GTC 2026 / SICGH 158)</name>
    <dbReference type="NCBI Taxonomy" id="662755"/>
    <lineage>
        <taxon>Bacteria</taxon>
        <taxon>Bacillati</taxon>
        <taxon>Actinomycetota</taxon>
        <taxon>Actinomycetes</taxon>
        <taxon>Mycobacteriales</taxon>
        <taxon>Corynebacteriaceae</taxon>
        <taxon>Corynebacterium</taxon>
    </lineage>
</organism>
<keyword evidence="4" id="KW-1185">Reference proteome</keyword>